<dbReference type="GeneID" id="71569167"/>
<dbReference type="GO" id="GO:0016740">
    <property type="term" value="F:transferase activity"/>
    <property type="evidence" value="ECO:0007669"/>
    <property type="project" value="UniProtKB-KW"/>
</dbReference>
<sequence>MKFKNTLIFSTIYPLLLFLLSIKDEDIDKTFYFISNLIPKELSDKLPHKYIYKAKTKPIIKTNTKLDGYTILLQNAFYYRYLILLQKIKWHFLKTADIYSHDHSIYTYTLINGRSFIKIEDGLEDHDEPVLKEQKKNSVIYNIKRFIWNYLLTTKYLKEKSENRAKHYIITISSNKFKKNLDLTHAWEKASPYKKEYILNLFNLTSKEIEILKQKKNIIFTQPFFEDGYLQTEKEKIEIYKNFIKTLNHKDIILKTHPREKTNYKEHLPHIEIFEKAIPSELFDLCGISFNNVYSVSSTAAFHFPITSNIKQIETGKNLIGEKLFKDLLEKRNETKYYHSSI</sequence>
<organism evidence="1 2">
    <name type="scientific">Ornithobacterium rhinotracheale (strain ATCC 51463 / DSM 15997 / CCUG 23171 / CIP 104009 / LMG 9086)</name>
    <dbReference type="NCBI Taxonomy" id="867902"/>
    <lineage>
        <taxon>Bacteria</taxon>
        <taxon>Pseudomonadati</taxon>
        <taxon>Bacteroidota</taxon>
        <taxon>Flavobacteriia</taxon>
        <taxon>Flavobacteriales</taxon>
        <taxon>Weeksellaceae</taxon>
        <taxon>Ornithobacterium</taxon>
    </lineage>
</organism>
<dbReference type="Gene3D" id="3.40.50.11110">
    <property type="entry name" value="Sialyltransferase, C-terminal GT-B Rossman nucleotide-binding domain"/>
    <property type="match status" value="1"/>
</dbReference>
<dbReference type="AlphaFoldDB" id="I3ZZD7"/>
<proteinExistence type="predicted"/>
<dbReference type="Proteomes" id="UP000006051">
    <property type="component" value="Chromosome"/>
</dbReference>
<gene>
    <name evidence="1" type="ordered locus">Ornrh_0876</name>
</gene>
<dbReference type="GeneID" id="97257584"/>
<protein>
    <submittedName>
        <fullName evidence="1">Glycosyltransferase family 52</fullName>
    </submittedName>
</protein>
<dbReference type="eggNOG" id="ENOG5032UC7">
    <property type="taxonomic scope" value="Bacteria"/>
</dbReference>
<evidence type="ECO:0000313" key="2">
    <source>
        <dbReference type="Proteomes" id="UP000006051"/>
    </source>
</evidence>
<keyword evidence="2" id="KW-1185">Reference proteome</keyword>
<dbReference type="EMBL" id="CP003283">
    <property type="protein sequence ID" value="AFL97071.1"/>
    <property type="molecule type" value="Genomic_DNA"/>
</dbReference>
<reference evidence="1 2" key="1">
    <citation type="submission" date="2012-06" db="EMBL/GenBank/DDBJ databases">
        <title>The complete genome of Ornithobacterium rhinotracheale DSM 15997.</title>
        <authorList>
            <consortium name="US DOE Joint Genome Institute (JGI-PGF)"/>
            <person name="Lucas S."/>
            <person name="Copeland A."/>
            <person name="Lapidus A."/>
            <person name="Goodwin L."/>
            <person name="Pitluck S."/>
            <person name="Peters L."/>
            <person name="Mikhailova N."/>
            <person name="Teshima H."/>
            <person name="Kyrpides N."/>
            <person name="Mavromatis K."/>
            <person name="Pagani I."/>
            <person name="Ivanova N."/>
            <person name="Ovchinnikova G."/>
            <person name="Zeytun A."/>
            <person name="Detter J.C."/>
            <person name="Han C."/>
            <person name="Land M."/>
            <person name="Hauser L."/>
            <person name="Markowitz V."/>
            <person name="Cheng J.-F."/>
            <person name="Hugenholtz P."/>
            <person name="Woyke T."/>
            <person name="Wu D."/>
            <person name="Lang E."/>
            <person name="Kopitz M."/>
            <person name="Brambilla E."/>
            <person name="Klenk H.-P."/>
            <person name="Eisen J.A."/>
        </authorList>
    </citation>
    <scope>NUCLEOTIDE SEQUENCE [LARGE SCALE GENOMIC DNA]</scope>
    <source>
        <strain evidence="2">ATCC 51463 / DSM 15997 / CCUG 23171 / LMG 9086</strain>
    </source>
</reference>
<dbReference type="STRING" id="867902.Ornrh_0876"/>
<name>I3ZZD7_ORNRL</name>
<keyword evidence="1" id="KW-0808">Transferase</keyword>
<dbReference type="RefSeq" id="WP_014790672.1">
    <property type="nucleotide sequence ID" value="NC_018016.1"/>
</dbReference>
<accession>I3ZZD7</accession>
<dbReference type="HOGENOM" id="CLU_071525_1_0_10"/>
<evidence type="ECO:0000313" key="1">
    <source>
        <dbReference type="EMBL" id="AFL97071.1"/>
    </source>
</evidence>
<dbReference type="KEGG" id="orh:Ornrh_0876"/>